<dbReference type="InterPro" id="IPR010982">
    <property type="entry name" value="Lambda_DNA-bd_dom_sf"/>
</dbReference>
<dbReference type="Pfam" id="PF13377">
    <property type="entry name" value="Peripla_BP_3"/>
    <property type="match status" value="1"/>
</dbReference>
<name>A0A1Q2MGE0_9BACT</name>
<dbReference type="SMART" id="SM00354">
    <property type="entry name" value="HTH_LACI"/>
    <property type="match status" value="1"/>
</dbReference>
<dbReference type="Gene3D" id="3.40.50.2300">
    <property type="match status" value="2"/>
</dbReference>
<dbReference type="CDD" id="cd06267">
    <property type="entry name" value="PBP1_LacI_sugar_binding-like"/>
    <property type="match status" value="1"/>
</dbReference>
<dbReference type="Gene3D" id="1.10.260.40">
    <property type="entry name" value="lambda repressor-like DNA-binding domains"/>
    <property type="match status" value="1"/>
</dbReference>
<feature type="domain" description="HTH lacI-type" evidence="4">
    <location>
        <begin position="3"/>
        <end position="59"/>
    </location>
</feature>
<evidence type="ECO:0000259" key="4">
    <source>
        <dbReference type="PROSITE" id="PS50932"/>
    </source>
</evidence>
<evidence type="ECO:0000256" key="3">
    <source>
        <dbReference type="ARBA" id="ARBA00023163"/>
    </source>
</evidence>
<proteinExistence type="predicted"/>
<dbReference type="CDD" id="cd01392">
    <property type="entry name" value="HTH_LacI"/>
    <property type="match status" value="1"/>
</dbReference>
<dbReference type="Proteomes" id="UP000188181">
    <property type="component" value="Chromosome"/>
</dbReference>
<evidence type="ECO:0000313" key="6">
    <source>
        <dbReference type="Proteomes" id="UP000188181"/>
    </source>
</evidence>
<dbReference type="STRING" id="1851148.SMSP2_02129"/>
<dbReference type="RefSeq" id="WP_146683894.1">
    <property type="nucleotide sequence ID" value="NZ_CP019646.1"/>
</dbReference>
<protein>
    <submittedName>
        <fullName evidence="5">Degradation activator</fullName>
    </submittedName>
</protein>
<accession>A0A1Q2MGE0</accession>
<sequence length="345" mass="38455">MAATLKSIAAQAGVDVSVVSRVLNNKPKARVSDARRRQIKEIAQKLGYVPNGSAQVIRTGRFGCAALVQSGHQFRSYTPSNLLNGLHEELEAKDMHLLITRLPEDGYNDESELPKVFRTLMADGMIVNYNHHIPKNVLSLVKESSMPAVWLNTKRDTKAVYADCVKGGFEATSRLIELKHTRIAFIDIYFNDLQAGAHYSVLDRYIGYKHAMESAGLEPFNATPKHNIQERMSDQIEYFKAILTRPQRPTAFLLYWANAAAPLLTAARELGLSIPSDLSIITFASESATDQGLCVSAYIEPENEMGRSAVHLLNRLLEDKAAEIPSRVLDFYYQDLGTAARCERI</sequence>
<dbReference type="EMBL" id="CP019646">
    <property type="protein sequence ID" value="AQQ71751.1"/>
    <property type="molecule type" value="Genomic_DNA"/>
</dbReference>
<organism evidence="5 6">
    <name type="scientific">Limihaloglobus sulfuriphilus</name>
    <dbReference type="NCBI Taxonomy" id="1851148"/>
    <lineage>
        <taxon>Bacteria</taxon>
        <taxon>Pseudomonadati</taxon>
        <taxon>Planctomycetota</taxon>
        <taxon>Phycisphaerae</taxon>
        <taxon>Sedimentisphaerales</taxon>
        <taxon>Sedimentisphaeraceae</taxon>
        <taxon>Limihaloglobus</taxon>
    </lineage>
</organism>
<keyword evidence="3" id="KW-0804">Transcription</keyword>
<dbReference type="PROSITE" id="PS50932">
    <property type="entry name" value="HTH_LACI_2"/>
    <property type="match status" value="1"/>
</dbReference>
<dbReference type="SUPFAM" id="SSF53822">
    <property type="entry name" value="Periplasmic binding protein-like I"/>
    <property type="match status" value="1"/>
</dbReference>
<dbReference type="Pfam" id="PF00356">
    <property type="entry name" value="LacI"/>
    <property type="match status" value="1"/>
</dbReference>
<keyword evidence="1" id="KW-0805">Transcription regulation</keyword>
<gene>
    <name evidence="5" type="primary">degA_4</name>
    <name evidence="5" type="ORF">SMSP2_02129</name>
</gene>
<reference evidence="6" key="1">
    <citation type="submission" date="2017-02" db="EMBL/GenBank/DDBJ databases">
        <title>Comparative genomics and description of representatives of a novel lineage of planctomycetes thriving in anoxic sediments.</title>
        <authorList>
            <person name="Spring S."/>
            <person name="Bunk B."/>
            <person name="Sproer C."/>
        </authorList>
    </citation>
    <scope>NUCLEOTIDE SEQUENCE [LARGE SCALE GENOMIC DNA]</scope>
    <source>
        <strain evidence="6">SM-Chi-D1</strain>
    </source>
</reference>
<dbReference type="AlphaFoldDB" id="A0A1Q2MGE0"/>
<keyword evidence="2" id="KW-0238">DNA-binding</keyword>
<dbReference type="KEGG" id="pbas:SMSP2_02129"/>
<evidence type="ECO:0000256" key="2">
    <source>
        <dbReference type="ARBA" id="ARBA00023125"/>
    </source>
</evidence>
<dbReference type="PANTHER" id="PTHR30146">
    <property type="entry name" value="LACI-RELATED TRANSCRIPTIONAL REPRESSOR"/>
    <property type="match status" value="1"/>
</dbReference>
<dbReference type="GO" id="GO:0000976">
    <property type="term" value="F:transcription cis-regulatory region binding"/>
    <property type="evidence" value="ECO:0007669"/>
    <property type="project" value="TreeGrafter"/>
</dbReference>
<dbReference type="SUPFAM" id="SSF47413">
    <property type="entry name" value="lambda repressor-like DNA-binding domains"/>
    <property type="match status" value="1"/>
</dbReference>
<dbReference type="InterPro" id="IPR046335">
    <property type="entry name" value="LacI/GalR-like_sensor"/>
</dbReference>
<keyword evidence="6" id="KW-1185">Reference proteome</keyword>
<evidence type="ECO:0000313" key="5">
    <source>
        <dbReference type="EMBL" id="AQQ71751.1"/>
    </source>
</evidence>
<evidence type="ECO:0000256" key="1">
    <source>
        <dbReference type="ARBA" id="ARBA00023015"/>
    </source>
</evidence>
<dbReference type="PANTHER" id="PTHR30146:SF109">
    <property type="entry name" value="HTH-TYPE TRANSCRIPTIONAL REGULATOR GALS"/>
    <property type="match status" value="1"/>
</dbReference>
<dbReference type="InterPro" id="IPR000843">
    <property type="entry name" value="HTH_LacI"/>
</dbReference>
<dbReference type="GO" id="GO:0003700">
    <property type="term" value="F:DNA-binding transcription factor activity"/>
    <property type="evidence" value="ECO:0007669"/>
    <property type="project" value="TreeGrafter"/>
</dbReference>
<dbReference type="InterPro" id="IPR028082">
    <property type="entry name" value="Peripla_BP_I"/>
</dbReference>
<dbReference type="OrthoDB" id="9788209at2"/>